<dbReference type="GO" id="GO:0019290">
    <property type="term" value="P:siderophore biosynthetic process"/>
    <property type="evidence" value="ECO:0007669"/>
    <property type="project" value="InterPro"/>
</dbReference>
<evidence type="ECO:0000313" key="5">
    <source>
        <dbReference type="EMBL" id="QLK01483.1"/>
    </source>
</evidence>
<dbReference type="EMBL" id="CP058905">
    <property type="protein sequence ID" value="QLK01483.1"/>
    <property type="molecule type" value="Genomic_DNA"/>
</dbReference>
<gene>
    <name evidence="5" type="ORF">HZU44_16495</name>
</gene>
<accession>A0A7D6GAY7</accession>
<reference evidence="5" key="1">
    <citation type="submission" date="2020-08" db="EMBL/GenBank/DDBJ databases">
        <title>A bifunctional nitrone conjugated secondary metabolite targeting the ribosome.</title>
        <authorList>
            <person name="Limbrick E.M."/>
            <person name="Graf M."/>
            <person name="Derewacz D.K."/>
            <person name="Nguyen F."/>
            <person name="Spraggins J.M."/>
            <person name="Wieland M."/>
            <person name="Ynigez-Gutierrez A.E."/>
            <person name="Reisman B.J."/>
            <person name="Zinshteyn B."/>
            <person name="McCulloch K."/>
            <person name="Iverson T.M."/>
            <person name="Green R."/>
            <person name="Wilson D.N."/>
            <person name="Bachmann B.O."/>
        </authorList>
    </citation>
    <scope>NUCLEOTIDE SEQUENCE</scope>
    <source>
        <strain evidence="5">Africana</strain>
    </source>
</reference>
<feature type="domain" description="Aerobactin siderophore biosynthesis IucA/IucC N-terminal" evidence="3">
    <location>
        <begin position="129"/>
        <end position="375"/>
    </location>
</feature>
<sequence>MWRAAGRVLLARTIAELAYEDLIVPVADGAEDRWTVILPGDVRYAFRARRATFDAWRIAPESITRHAAGTADEAADPVRFILDAHPVLGLSGAVLAELVRDLTATHVADVRLLANARPAKELADLSHEDLEAHQTGHPCLILNKGRLGFSAADAARYTPEAAGELQLIWFAVAPELARYTAVPGLTADALLADELDAVTRADFAARIRERGGEPDAYVWLPVHPFQADEIVMPLFAPQLADGSMIMLGAAPDRYRPLQSVRTLTNLDRPGRRNVKVPLMIRNTLIWRGLCEAQTGCAPPMTTWLQGLRDGDEFLRDECRVVVLGEVASVSVAHPTFAQLPDAPYRFHELLGAIWRQPVHSYLEPGERARTMATLLLEGSDGRAVVAELVQRSGLDPVSWLRAFLRALLPPLLHYLYRYGTSFTPHGENVVLISDAAERPARIALKDFSSDVEILPDDLPEYAQLPPEVFAKLHRWPATDLAHSIQSAICAGHFRFFADVVERHLGVPEELFWSLVREPIDEYHARFPELADRIAEFDLLGPRFAKVALNREQLTGGGFHERAERDADFDLMHGSVANPLYRPEPAAPTLTETTRVRPS</sequence>
<comment type="pathway">
    <text evidence="1">Siderophore biosynthesis.</text>
</comment>
<protein>
    <submittedName>
        <fullName evidence="5">IucA/IucC family protein</fullName>
    </submittedName>
</protein>
<dbReference type="Gene3D" id="6.10.250.3370">
    <property type="match status" value="1"/>
</dbReference>
<dbReference type="PANTHER" id="PTHR34384:SF6">
    <property type="entry name" value="STAPHYLOFERRIN B SYNTHASE"/>
    <property type="match status" value="1"/>
</dbReference>
<dbReference type="GO" id="GO:0016881">
    <property type="term" value="F:acid-amino acid ligase activity"/>
    <property type="evidence" value="ECO:0007669"/>
    <property type="project" value="UniProtKB-ARBA"/>
</dbReference>
<organism evidence="5">
    <name type="scientific">Micromonospora carbonacea</name>
    <dbReference type="NCBI Taxonomy" id="47853"/>
    <lineage>
        <taxon>Bacteria</taxon>
        <taxon>Bacillati</taxon>
        <taxon>Actinomycetota</taxon>
        <taxon>Actinomycetes</taxon>
        <taxon>Micromonosporales</taxon>
        <taxon>Micromonosporaceae</taxon>
        <taxon>Micromonospora</taxon>
    </lineage>
</organism>
<evidence type="ECO:0000256" key="2">
    <source>
        <dbReference type="ARBA" id="ARBA00007832"/>
    </source>
</evidence>
<dbReference type="InterPro" id="IPR022770">
    <property type="entry name" value="IucA/IucC-like_C"/>
</dbReference>
<comment type="similarity">
    <text evidence="2">Belongs to the IucA/IucC family.</text>
</comment>
<proteinExistence type="inferred from homology"/>
<evidence type="ECO:0000259" key="4">
    <source>
        <dbReference type="Pfam" id="PF06276"/>
    </source>
</evidence>
<dbReference type="AlphaFoldDB" id="A0A7D6GAY7"/>
<evidence type="ECO:0000259" key="3">
    <source>
        <dbReference type="Pfam" id="PF04183"/>
    </source>
</evidence>
<dbReference type="InterPro" id="IPR037455">
    <property type="entry name" value="LucA/IucC-like"/>
</dbReference>
<dbReference type="Pfam" id="PF06276">
    <property type="entry name" value="FhuF"/>
    <property type="match status" value="1"/>
</dbReference>
<dbReference type="Gene3D" id="3.30.310.280">
    <property type="match status" value="1"/>
</dbReference>
<dbReference type="InterPro" id="IPR007310">
    <property type="entry name" value="Aerobactin_biosyn_IucA/IucC_N"/>
</dbReference>
<dbReference type="Pfam" id="PF04183">
    <property type="entry name" value="IucA_IucC"/>
    <property type="match status" value="1"/>
</dbReference>
<name>A0A7D6GAY7_9ACTN</name>
<feature type="domain" description="Aerobactin siderophore biosynthesis IucA/IucC-like C-terminal" evidence="4">
    <location>
        <begin position="398"/>
        <end position="554"/>
    </location>
</feature>
<evidence type="ECO:0000256" key="1">
    <source>
        <dbReference type="ARBA" id="ARBA00004924"/>
    </source>
</evidence>
<dbReference type="PANTHER" id="PTHR34384">
    <property type="entry name" value="L-2,3-DIAMINOPROPANOATE--CITRATE LIGASE"/>
    <property type="match status" value="1"/>
</dbReference>
<dbReference type="Gene3D" id="1.10.510.40">
    <property type="match status" value="1"/>
</dbReference>